<feature type="signal peptide" evidence="2">
    <location>
        <begin position="1"/>
        <end position="18"/>
    </location>
</feature>
<accession>A0AAN7Z575</accession>
<dbReference type="Pfam" id="PF22799">
    <property type="entry name" value="PIR1-like_C"/>
    <property type="match status" value="1"/>
</dbReference>
<dbReference type="AlphaFoldDB" id="A0AAN7Z575"/>
<dbReference type="InterPro" id="IPR054508">
    <property type="entry name" value="PIR1-like_C"/>
</dbReference>
<reference evidence="5 6" key="1">
    <citation type="submission" date="2023-10" db="EMBL/GenBank/DDBJ databases">
        <title>Draft genome sequence of Xylaria bambusicola isolate GMP-LS, the root and basal stem rot pathogen of sugarcane in Indonesia.</title>
        <authorList>
            <person name="Selvaraj P."/>
            <person name="Muralishankar V."/>
            <person name="Muruganantham S."/>
            <person name="Sp S."/>
            <person name="Haryani S."/>
            <person name="Lau K.J.X."/>
            <person name="Naqvi N.I."/>
        </authorList>
    </citation>
    <scope>NUCLEOTIDE SEQUENCE [LARGE SCALE GENOMIC DNA]</scope>
    <source>
        <strain evidence="5">GMP-LS</strain>
    </source>
</reference>
<sequence>MLQRLILLSSALGSGARALSMRQSGCSFHINTQGDAVSGAVSQYPSGQTRTGSDEDPSSFTINGGTLTDRQNRGCWWTPPSLVLQCDVGQIPDAGFTIGCDGTVSYNGQTTFYSCDTGADGLHMIYLGPNGSNCGEITLTADGNGNGGGNGGGGSGGSCPGDLGSTYQYPHLIIPVDSSSPDSAPGTSYFGEVSPTISSAYNFDIPQSYAGKTCTVVFYFPQQSQLETSSYTFSGSGDVECAKLSGPVKADTSYANLPAVAQSYGTQTVAPGNAYTITNFECPAGEAVALKLSVRAVMLRRI</sequence>
<proteinExistence type="predicted"/>
<evidence type="ECO:0000313" key="5">
    <source>
        <dbReference type="EMBL" id="KAK5630242.1"/>
    </source>
</evidence>
<feature type="domain" description="Ubiquitin 3 binding protein But2 C-terminal" evidence="3">
    <location>
        <begin position="168"/>
        <end position="293"/>
    </location>
</feature>
<dbReference type="PANTHER" id="PTHR39613">
    <property type="entry name" value="ANCHORED CELL WALL PROTEIN, PUTATIVE (AFU_ORTHOLOGUE AFUA_4G08960)-RELATED"/>
    <property type="match status" value="1"/>
</dbReference>
<evidence type="ECO:0000256" key="2">
    <source>
        <dbReference type="SAM" id="SignalP"/>
    </source>
</evidence>
<feature type="region of interest" description="Disordered" evidence="1">
    <location>
        <begin position="40"/>
        <end position="59"/>
    </location>
</feature>
<feature type="chain" id="PRO_5042834775" description="Ubiquitin 3 binding protein But2 C-terminal domain-containing protein" evidence="2">
    <location>
        <begin position="19"/>
        <end position="302"/>
    </location>
</feature>
<evidence type="ECO:0000259" key="4">
    <source>
        <dbReference type="Pfam" id="PF22799"/>
    </source>
</evidence>
<keyword evidence="2" id="KW-0732">Signal</keyword>
<feature type="domain" description="Cell wall mannoprotein PIR1-like C-terminal" evidence="4">
    <location>
        <begin position="65"/>
        <end position="137"/>
    </location>
</feature>
<evidence type="ECO:0000259" key="3">
    <source>
        <dbReference type="Pfam" id="PF09792"/>
    </source>
</evidence>
<dbReference type="Pfam" id="PF09792">
    <property type="entry name" value="But2"/>
    <property type="match status" value="1"/>
</dbReference>
<protein>
    <recommendedName>
        <fullName evidence="7">Ubiquitin 3 binding protein But2 C-terminal domain-containing protein</fullName>
    </recommendedName>
</protein>
<name>A0AAN7Z575_9PEZI</name>
<gene>
    <name evidence="5" type="ORF">RRF57_005957</name>
</gene>
<dbReference type="Proteomes" id="UP001305414">
    <property type="component" value="Unassembled WGS sequence"/>
</dbReference>
<evidence type="ECO:0000256" key="1">
    <source>
        <dbReference type="SAM" id="MobiDB-lite"/>
    </source>
</evidence>
<dbReference type="InterPro" id="IPR018620">
    <property type="entry name" value="Ubiquitin3-bd_protein_But2_C"/>
</dbReference>
<evidence type="ECO:0000313" key="6">
    <source>
        <dbReference type="Proteomes" id="UP001305414"/>
    </source>
</evidence>
<comment type="caution">
    <text evidence="5">The sequence shown here is derived from an EMBL/GenBank/DDBJ whole genome shotgun (WGS) entry which is preliminary data.</text>
</comment>
<keyword evidence="6" id="KW-1185">Reference proteome</keyword>
<dbReference type="PANTHER" id="PTHR39613:SF1">
    <property type="entry name" value="ANCHORED CELL WALL PROTEIN, PUTATIVE (AFU_ORTHOLOGUE AFUA_4G08960)-RELATED"/>
    <property type="match status" value="1"/>
</dbReference>
<evidence type="ECO:0008006" key="7">
    <source>
        <dbReference type="Google" id="ProtNLM"/>
    </source>
</evidence>
<feature type="compositionally biased region" description="Polar residues" evidence="1">
    <location>
        <begin position="40"/>
        <end position="51"/>
    </location>
</feature>
<dbReference type="EMBL" id="JAWHQM010000015">
    <property type="protein sequence ID" value="KAK5630242.1"/>
    <property type="molecule type" value="Genomic_DNA"/>
</dbReference>
<organism evidence="5 6">
    <name type="scientific">Xylaria bambusicola</name>
    <dbReference type="NCBI Taxonomy" id="326684"/>
    <lineage>
        <taxon>Eukaryota</taxon>
        <taxon>Fungi</taxon>
        <taxon>Dikarya</taxon>
        <taxon>Ascomycota</taxon>
        <taxon>Pezizomycotina</taxon>
        <taxon>Sordariomycetes</taxon>
        <taxon>Xylariomycetidae</taxon>
        <taxon>Xylariales</taxon>
        <taxon>Xylariaceae</taxon>
        <taxon>Xylaria</taxon>
    </lineage>
</organism>